<reference evidence="5 6" key="1">
    <citation type="submission" date="2021-11" db="EMBL/GenBank/DDBJ databases">
        <title>Black yeast isolated from Biological Soil Crust.</title>
        <authorList>
            <person name="Kurbessoian T."/>
        </authorList>
    </citation>
    <scope>NUCLEOTIDE SEQUENCE [LARGE SCALE GENOMIC DNA]</scope>
    <source>
        <strain evidence="5 6">CCFEE 5522</strain>
    </source>
</reference>
<keyword evidence="1 2" id="KW-0694">RNA-binding</keyword>
<feature type="compositionally biased region" description="Polar residues" evidence="3">
    <location>
        <begin position="1"/>
        <end position="10"/>
    </location>
</feature>
<feature type="region of interest" description="Disordered" evidence="3">
    <location>
        <begin position="162"/>
        <end position="219"/>
    </location>
</feature>
<dbReference type="Gene3D" id="3.30.70.330">
    <property type="match status" value="1"/>
</dbReference>
<dbReference type="InterPro" id="IPR035979">
    <property type="entry name" value="RBD_domain_sf"/>
</dbReference>
<feature type="compositionally biased region" description="Basic residues" evidence="3">
    <location>
        <begin position="202"/>
        <end position="215"/>
    </location>
</feature>
<feature type="region of interest" description="Disordered" evidence="3">
    <location>
        <begin position="1"/>
        <end position="77"/>
    </location>
</feature>
<evidence type="ECO:0000259" key="4">
    <source>
        <dbReference type="PROSITE" id="PS50102"/>
    </source>
</evidence>
<dbReference type="InterPro" id="IPR051229">
    <property type="entry name" value="ALYREF_mRNA_export"/>
</dbReference>
<name>A0AAV9JIB1_9PEZI</name>
<evidence type="ECO:0000256" key="3">
    <source>
        <dbReference type="SAM" id="MobiDB-lite"/>
    </source>
</evidence>
<dbReference type="InterPro" id="IPR000504">
    <property type="entry name" value="RRM_dom"/>
</dbReference>
<dbReference type="SUPFAM" id="SSF54928">
    <property type="entry name" value="RNA-binding domain, RBD"/>
    <property type="match status" value="1"/>
</dbReference>
<feature type="compositionally biased region" description="Basic and acidic residues" evidence="3">
    <location>
        <begin position="164"/>
        <end position="179"/>
    </location>
</feature>
<keyword evidence="6" id="KW-1185">Reference proteome</keyword>
<feature type="compositionally biased region" description="Low complexity" evidence="3">
    <location>
        <begin position="184"/>
        <end position="196"/>
    </location>
</feature>
<dbReference type="GO" id="GO:0005634">
    <property type="term" value="C:nucleus"/>
    <property type="evidence" value="ECO:0007669"/>
    <property type="project" value="TreeGrafter"/>
</dbReference>
<sequence length="266" mass="26709">MSSKLDQSLDSIMGERQGAARPRGGKAGVRPAPRRAATRAKTAIAAPAGGIQKNTRAPKTAPTGPAGTGPASGDSKIIVSNLPQDVTETLIKDFFSKAVGHVKKALLSYGPNGRSRGEASIIFSKPDSAAKAQKEFNNVGVDGKPMRIEIVGAAATSRAPAKNLADRMAKPKSAVKENQKSVTAKKGTPKAATNGAAAGGRGGKKAAGRAGRPKAKTADELDAEMADYFGGEAPNGAATNGDAAVNGAAQPAVATNGGDGGEDVVM</sequence>
<evidence type="ECO:0000256" key="1">
    <source>
        <dbReference type="ARBA" id="ARBA00022884"/>
    </source>
</evidence>
<organism evidence="5 6">
    <name type="scientific">Oleoguttula mirabilis</name>
    <dbReference type="NCBI Taxonomy" id="1507867"/>
    <lineage>
        <taxon>Eukaryota</taxon>
        <taxon>Fungi</taxon>
        <taxon>Dikarya</taxon>
        <taxon>Ascomycota</taxon>
        <taxon>Pezizomycotina</taxon>
        <taxon>Dothideomycetes</taxon>
        <taxon>Dothideomycetidae</taxon>
        <taxon>Mycosphaerellales</taxon>
        <taxon>Teratosphaeriaceae</taxon>
        <taxon>Oleoguttula</taxon>
    </lineage>
</organism>
<dbReference type="Pfam" id="PF00076">
    <property type="entry name" value="RRM_1"/>
    <property type="match status" value="1"/>
</dbReference>
<comment type="caution">
    <text evidence="5">The sequence shown here is derived from an EMBL/GenBank/DDBJ whole genome shotgun (WGS) entry which is preliminary data.</text>
</comment>
<evidence type="ECO:0000256" key="2">
    <source>
        <dbReference type="PROSITE-ProRule" id="PRU00176"/>
    </source>
</evidence>
<dbReference type="InterPro" id="IPR025715">
    <property type="entry name" value="FoP_C"/>
</dbReference>
<dbReference type="SMART" id="SM00360">
    <property type="entry name" value="RRM"/>
    <property type="match status" value="1"/>
</dbReference>
<feature type="domain" description="RRM" evidence="4">
    <location>
        <begin position="75"/>
        <end position="153"/>
    </location>
</feature>
<protein>
    <recommendedName>
        <fullName evidence="4">RRM domain-containing protein</fullName>
    </recommendedName>
</protein>
<dbReference type="PROSITE" id="PS50102">
    <property type="entry name" value="RRM"/>
    <property type="match status" value="1"/>
</dbReference>
<dbReference type="Pfam" id="PF13865">
    <property type="entry name" value="FoP_duplication"/>
    <property type="match status" value="1"/>
</dbReference>
<feature type="compositionally biased region" description="Low complexity" evidence="3">
    <location>
        <begin position="39"/>
        <end position="73"/>
    </location>
</feature>
<dbReference type="InterPro" id="IPR012677">
    <property type="entry name" value="Nucleotide-bd_a/b_plait_sf"/>
</dbReference>
<dbReference type="GO" id="GO:0003729">
    <property type="term" value="F:mRNA binding"/>
    <property type="evidence" value="ECO:0007669"/>
    <property type="project" value="TreeGrafter"/>
</dbReference>
<dbReference type="AlphaFoldDB" id="A0AAV9JIB1"/>
<dbReference type="PANTHER" id="PTHR19965">
    <property type="entry name" value="RNA AND EXPORT FACTOR BINDING PROTEIN"/>
    <property type="match status" value="1"/>
</dbReference>
<accession>A0AAV9JIB1</accession>
<gene>
    <name evidence="5" type="ORF">LTR36_003854</name>
</gene>
<dbReference type="Proteomes" id="UP001324427">
    <property type="component" value="Unassembled WGS sequence"/>
</dbReference>
<dbReference type="PANTHER" id="PTHR19965:SF35">
    <property type="entry name" value="RNA ANNEALING PROTEIN YRA1"/>
    <property type="match status" value="1"/>
</dbReference>
<evidence type="ECO:0000313" key="6">
    <source>
        <dbReference type="Proteomes" id="UP001324427"/>
    </source>
</evidence>
<evidence type="ECO:0000313" key="5">
    <source>
        <dbReference type="EMBL" id="KAK4544949.1"/>
    </source>
</evidence>
<dbReference type="EMBL" id="JAVFHQ010000022">
    <property type="protein sequence ID" value="KAK4544949.1"/>
    <property type="molecule type" value="Genomic_DNA"/>
</dbReference>
<proteinExistence type="predicted"/>